<feature type="region of interest" description="Disordered" evidence="1">
    <location>
        <begin position="62"/>
        <end position="110"/>
    </location>
</feature>
<evidence type="ECO:0000313" key="3">
    <source>
        <dbReference type="EMBL" id="WAS92922.1"/>
    </source>
</evidence>
<evidence type="ECO:0000256" key="2">
    <source>
        <dbReference type="SAM" id="SignalP"/>
    </source>
</evidence>
<feature type="compositionally biased region" description="Polar residues" evidence="1">
    <location>
        <begin position="77"/>
        <end position="99"/>
    </location>
</feature>
<feature type="compositionally biased region" description="Low complexity" evidence="1">
    <location>
        <begin position="100"/>
        <end position="110"/>
    </location>
</feature>
<name>A0ABY7H101_9BACT</name>
<feature type="compositionally biased region" description="Low complexity" evidence="1">
    <location>
        <begin position="62"/>
        <end position="76"/>
    </location>
</feature>
<feature type="signal peptide" evidence="2">
    <location>
        <begin position="1"/>
        <end position="26"/>
    </location>
</feature>
<accession>A0ABY7H101</accession>
<dbReference type="PROSITE" id="PS51257">
    <property type="entry name" value="PROKAR_LIPOPROTEIN"/>
    <property type="match status" value="1"/>
</dbReference>
<organism evidence="3 4">
    <name type="scientific">Nannocystis punicea</name>
    <dbReference type="NCBI Taxonomy" id="2995304"/>
    <lineage>
        <taxon>Bacteria</taxon>
        <taxon>Pseudomonadati</taxon>
        <taxon>Myxococcota</taxon>
        <taxon>Polyangia</taxon>
        <taxon>Nannocystales</taxon>
        <taxon>Nannocystaceae</taxon>
        <taxon>Nannocystis</taxon>
    </lineage>
</organism>
<dbReference type="SUPFAM" id="SSF50998">
    <property type="entry name" value="Quinoprotein alcohol dehydrogenase-like"/>
    <property type="match status" value="1"/>
</dbReference>
<feature type="chain" id="PRO_5046683346" evidence="2">
    <location>
        <begin position="27"/>
        <end position="578"/>
    </location>
</feature>
<sequence length="578" mass="58989">MSPKLRVLCAMMFAAVLVLSSSGCFAEVWDRGQALFSDTDSTSSAGSSSSCAEVDACASGSTGAASGPTSGASGSGESQTASGDGTSATIGGDTSTTWDGASEGSSSSGAEALPVEVEVFVSPSPALAVGEVQVSVTTSRPVASIDLYDGDAPLVLGAAPVSPAHVLEVTSEQAPGDGTHTIRAVAHAADGGVGEGEKQLLIDVQPGGGDVWTPFVQAGPINGFTSAALRKNGIDTAGFFETNQGIQAAAMRIDGTTGLPEGGPMLLGPVATMGGGHGPAVAVNGDATFVAWTQPSGSKTRWAVSRVVFGEAKGPTWTGPLETSVHALAVAGDTLVLAGALTTGPGTHDLRVWWVSSETGELVASRSFAATVGEDPQNKRDEVARGVAIVGDEVVVVGEHETRDLKNQPVRRTVVLRYTLDGQPLAEWTSSGEQLDEDVAMAVAPLRAGGYVAVGWGRDKGSIRQVMTRWFSAKGEMVATRIEPTPSDDALGFAVGEDREGKIVIAGALQQPKTDANAWVFAVPGPVGAPAWEVIRNGPGQGPDEAAGLAIDAWGYTYVVGSEFDALQPRAFALRLYP</sequence>
<dbReference type="InterPro" id="IPR011047">
    <property type="entry name" value="Quinoprotein_ADH-like_sf"/>
</dbReference>
<keyword evidence="2" id="KW-0732">Signal</keyword>
<gene>
    <name evidence="3" type="ORF">O0S08_42675</name>
</gene>
<dbReference type="Proteomes" id="UP001164459">
    <property type="component" value="Chromosome"/>
</dbReference>
<keyword evidence="4" id="KW-1185">Reference proteome</keyword>
<reference evidence="3" key="1">
    <citation type="submission" date="2022-11" db="EMBL/GenBank/DDBJ databases">
        <title>Minimal conservation of predation-associated metabolite biosynthetic gene clusters underscores biosynthetic potential of Myxococcota including descriptions for ten novel species: Archangium lansinium sp. nov., Myxococcus landrumus sp. nov., Nannocystis bai.</title>
        <authorList>
            <person name="Ahearne A."/>
            <person name="Stevens C."/>
            <person name="Dowd S."/>
        </authorList>
    </citation>
    <scope>NUCLEOTIDE SEQUENCE</scope>
    <source>
        <strain evidence="3">Fl3</strain>
    </source>
</reference>
<evidence type="ECO:0000256" key="1">
    <source>
        <dbReference type="SAM" id="MobiDB-lite"/>
    </source>
</evidence>
<dbReference type="EMBL" id="CP114040">
    <property type="protein sequence ID" value="WAS92922.1"/>
    <property type="molecule type" value="Genomic_DNA"/>
</dbReference>
<evidence type="ECO:0000313" key="4">
    <source>
        <dbReference type="Proteomes" id="UP001164459"/>
    </source>
</evidence>
<proteinExistence type="predicted"/>
<protein>
    <submittedName>
        <fullName evidence="3">Uncharacterized protein</fullName>
    </submittedName>
</protein>
<dbReference type="RefSeq" id="WP_269035277.1">
    <property type="nucleotide sequence ID" value="NZ_CP114040.1"/>
</dbReference>